<dbReference type="Proteomes" id="UP001234297">
    <property type="component" value="Chromosome 3"/>
</dbReference>
<keyword evidence="2" id="KW-1185">Reference proteome</keyword>
<comment type="caution">
    <text evidence="1">The sequence shown here is derived from an EMBL/GenBank/DDBJ whole genome shotgun (WGS) entry which is preliminary data.</text>
</comment>
<proteinExistence type="predicted"/>
<sequence length="614" mass="70353">MIHQNIFVSDFFVSIGAFFRPFLLLKCKMDPRITRSAASKEPQLGSGRGGGEGRMTVDMNAPLREMDEVVENPDERALERAPLEFEGAQNGEPCIGMEFDSEDAVKAFYYDYAMRVGFSVRSNLRRRSMRDGSTIALEFVCSKEGFRREKHPSKRAETRNGCKAMIKVRKAESGKWAVTRFLKEHNHELETPRKLPLLRARRHSEHKDFIKDFFQCINMTELNDEFDSRWWSFIDKYGLKDNEWLQSLYKTREQWVQVYLQDTFIANISVDQLSENINSFFGGYLKIHTPLQEFIEQLEKIINSQHEKELEDDSKTRDTKPLSKTGLPMESQVAEIYTTAIFLEFQEQLFQSLRHIADIIKEDGPIITFRVAEFGVGKTVYAVTFDVMDVKASCSCQMFEYAGIPCRHILRVFSVKNIMLLPSNYILKRWTRNATIRVVPDDHNIEIQGGCQESRSLRYDDLCRQAVKYASEGATTSNIYNVAMRALRKAFEEVVASKKDDWMVGQPSSLINFGAHQDSICEGSLPDNTAGHAALLDPRHRVTRGHPTTRFLLENQRLHGGIAGELGFPDRILGVPTNSAMDLYEPSGIFTLEHDNFPQVAHGTSFRDRDSFPQ</sequence>
<reference evidence="1 2" key="1">
    <citation type="journal article" date="2022" name="Hortic Res">
        <title>A haplotype resolved chromosomal level avocado genome allows analysis of novel avocado genes.</title>
        <authorList>
            <person name="Nath O."/>
            <person name="Fletcher S.J."/>
            <person name="Hayward A."/>
            <person name="Shaw L.M."/>
            <person name="Masouleh A.K."/>
            <person name="Furtado A."/>
            <person name="Henry R.J."/>
            <person name="Mitter N."/>
        </authorList>
    </citation>
    <scope>NUCLEOTIDE SEQUENCE [LARGE SCALE GENOMIC DNA]</scope>
    <source>
        <strain evidence="2">cv. Hass</strain>
    </source>
</reference>
<protein>
    <submittedName>
        <fullName evidence="1">Uncharacterized protein</fullName>
    </submittedName>
</protein>
<accession>A0ACC2LWZ2</accession>
<gene>
    <name evidence="1" type="ORF">MRB53_011995</name>
</gene>
<name>A0ACC2LWZ2_PERAE</name>
<evidence type="ECO:0000313" key="1">
    <source>
        <dbReference type="EMBL" id="KAJ8637728.1"/>
    </source>
</evidence>
<evidence type="ECO:0000313" key="2">
    <source>
        <dbReference type="Proteomes" id="UP001234297"/>
    </source>
</evidence>
<organism evidence="1 2">
    <name type="scientific">Persea americana</name>
    <name type="common">Avocado</name>
    <dbReference type="NCBI Taxonomy" id="3435"/>
    <lineage>
        <taxon>Eukaryota</taxon>
        <taxon>Viridiplantae</taxon>
        <taxon>Streptophyta</taxon>
        <taxon>Embryophyta</taxon>
        <taxon>Tracheophyta</taxon>
        <taxon>Spermatophyta</taxon>
        <taxon>Magnoliopsida</taxon>
        <taxon>Magnoliidae</taxon>
        <taxon>Laurales</taxon>
        <taxon>Lauraceae</taxon>
        <taxon>Persea</taxon>
    </lineage>
</organism>
<dbReference type="EMBL" id="CM056811">
    <property type="protein sequence ID" value="KAJ8637728.1"/>
    <property type="molecule type" value="Genomic_DNA"/>
</dbReference>